<dbReference type="PROSITE" id="PS50966">
    <property type="entry name" value="ZF_SWIM"/>
    <property type="match status" value="1"/>
</dbReference>
<sequence>MLAEHYGKKGEHCPDGGEARHFGKRGGPGDGPREALWEGPSRQEPLVLALSGREGYPRMEEELEAEPEPGRELEGEPELGREQELKADSEPEPEPELELEPEPGEERGLQPGAELGPELDLELGPGLDLELGPQSEAEPKLRQARPEPWGQEERELQDREFFSWAEFSRFFDEWCQQRRALFFVKSSMHLAKCRWALDAPLHSRIDVLKYSYVQLACKDVRAPVPRRPGMAGSPQPGCPAFIILKLSPLRDRLVVTECHLAHSHPPCPLEFAYYFRPGHLLANACLPIRTTNKISKQFVAPEDIHRLLSYCKSRDHGVLDALRVLEGLFQADPEAKVKLVFVEDQAIVETVFFLTSSMMALLRRYPLMLFFDRLPGLQGTFDLSTVLCVDDFGQGREVACCLTRQTSPNLLRFTLASLVQSVPEIKGRVGCVTVGPEVGTQLEAVRELLPGARVQICRVQVLETLFSKAQELGGAGEDPGLWPLLCRLAGAASAAAYMEALAELRATCPAAFVDYFERSWAPRRAMWVRLWAFETARNVDACALVRGHRQRLLRGLSPSPTVAQCIRDLVALQRRASDDEDEVGGEGPSKAPVSGPGAGLENGGRRGVQWGDRGDRRTQVREGSIQLGDPGDRGSQLGSTGEWGRHFGEPDVQFVARGDKEMQPGNSAMELRDRGVYLWERSVQLGDREERARQLGDRGERGLPLWERGVQLGSRGERRIQLGERGAHLGDSGERGFHLWERGIQLEDREDSRGPLGEREAQPRDRGAELGQGGVHLEDRGERGQHLWDGGQMMQLGDREETGGMLGELQGRGRPAGATEDRAGARKRPRSSSEEEDWELLSRFRAVCGPELAGLVAEELTFARQHGVRGFRWTGTGYTLQDGTSDFLLDAALTRCSCSIHAARHLPCRHLFAARLVVGAALFHMDLLRDSWGGAPEP</sequence>
<dbReference type="OrthoDB" id="9898241at2759"/>
<dbReference type="HOGENOM" id="CLU_352551_0_0_1"/>
<dbReference type="STRING" id="13616.ENSMODP00000016686"/>
<evidence type="ECO:0000259" key="3">
    <source>
        <dbReference type="PROSITE" id="PS50966"/>
    </source>
</evidence>
<dbReference type="InterPro" id="IPR040854">
    <property type="entry name" value="ZSWIM9"/>
</dbReference>
<organism evidence="4 5">
    <name type="scientific">Monodelphis domestica</name>
    <name type="common">Gray short-tailed opossum</name>
    <dbReference type="NCBI Taxonomy" id="13616"/>
    <lineage>
        <taxon>Eukaryota</taxon>
        <taxon>Metazoa</taxon>
        <taxon>Chordata</taxon>
        <taxon>Craniata</taxon>
        <taxon>Vertebrata</taxon>
        <taxon>Euteleostomi</taxon>
        <taxon>Mammalia</taxon>
        <taxon>Metatheria</taxon>
        <taxon>Didelphimorphia</taxon>
        <taxon>Didelphidae</taxon>
        <taxon>Monodelphis</taxon>
    </lineage>
</organism>
<proteinExistence type="predicted"/>
<dbReference type="AlphaFoldDB" id="F7GAF6"/>
<dbReference type="Bgee" id="ENSMODG00000013339">
    <property type="expression patterns" value="Expressed in blood and 17 other cell types or tissues"/>
</dbReference>
<dbReference type="eggNOG" id="ENOG502QUUY">
    <property type="taxonomic scope" value="Eukaryota"/>
</dbReference>
<reference evidence="4" key="3">
    <citation type="submission" date="2025-09" db="UniProtKB">
        <authorList>
            <consortium name="Ensembl"/>
        </authorList>
    </citation>
    <scope>IDENTIFICATION</scope>
</reference>
<feature type="compositionally biased region" description="Basic and acidic residues" evidence="2">
    <location>
        <begin position="1"/>
        <end position="21"/>
    </location>
</feature>
<dbReference type="FunCoup" id="F7GAF6">
    <property type="interactions" value="35"/>
</dbReference>
<dbReference type="GeneTree" id="ENSGT00390000011694"/>
<feature type="region of interest" description="Disordered" evidence="2">
    <location>
        <begin position="576"/>
        <end position="648"/>
    </location>
</feature>
<evidence type="ECO:0000313" key="5">
    <source>
        <dbReference type="Proteomes" id="UP000002280"/>
    </source>
</evidence>
<evidence type="ECO:0000256" key="1">
    <source>
        <dbReference type="PROSITE-ProRule" id="PRU00325"/>
    </source>
</evidence>
<name>F7GAF6_MONDO</name>
<dbReference type="PANTHER" id="PTHR47086:SF1">
    <property type="entry name" value="ZINC FINGER SWIM-TYPE CONTAINING 9"/>
    <property type="match status" value="1"/>
</dbReference>
<accession>F7GAF6</accession>
<feature type="region of interest" description="Disordered" evidence="2">
    <location>
        <begin position="746"/>
        <end position="788"/>
    </location>
</feature>
<dbReference type="Pfam" id="PF20783">
    <property type="entry name" value="DUF5575_N"/>
    <property type="match status" value="1"/>
</dbReference>
<gene>
    <name evidence="4" type="primary">ZSWIM9</name>
</gene>
<dbReference type="Ensembl" id="ENSMODT00000016992.4">
    <property type="protein sequence ID" value="ENSMODP00000016686.3"/>
    <property type="gene ID" value="ENSMODG00000013339.4"/>
</dbReference>
<keyword evidence="1" id="KW-0862">Zinc</keyword>
<dbReference type="KEGG" id="mdo:100030079"/>
<dbReference type="InterPro" id="IPR049218">
    <property type="entry name" value="DUF5575_C"/>
</dbReference>
<dbReference type="Pfam" id="PF17738">
    <property type="entry name" value="DUF5575"/>
    <property type="match status" value="1"/>
</dbReference>
<dbReference type="InParanoid" id="F7GAF6"/>
<dbReference type="InterPro" id="IPR007527">
    <property type="entry name" value="Znf_SWIM"/>
</dbReference>
<keyword evidence="1" id="KW-0863">Zinc-finger</keyword>
<keyword evidence="1" id="KW-0479">Metal-binding</keyword>
<feature type="compositionally biased region" description="Basic and acidic residues" evidence="2">
    <location>
        <begin position="137"/>
        <end position="153"/>
    </location>
</feature>
<dbReference type="InterPro" id="IPR049217">
    <property type="entry name" value="DUF5575_N"/>
</dbReference>
<feature type="region of interest" description="Disordered" evidence="2">
    <location>
        <begin position="803"/>
        <end position="834"/>
    </location>
</feature>
<feature type="compositionally biased region" description="Basic and acidic residues" evidence="2">
    <location>
        <begin position="776"/>
        <end position="786"/>
    </location>
</feature>
<dbReference type="PANTHER" id="PTHR47086">
    <property type="entry name" value="BTB DOMAIN-CONTAINING PROTEIN"/>
    <property type="match status" value="1"/>
</dbReference>
<evidence type="ECO:0000256" key="2">
    <source>
        <dbReference type="SAM" id="MobiDB-lite"/>
    </source>
</evidence>
<protein>
    <submittedName>
        <fullName evidence="4">Zinc finger SWIM-type containing 9</fullName>
    </submittedName>
</protein>
<dbReference type="InterPro" id="IPR048315">
    <property type="entry name" value="ZSWIM9_RNaseH-like"/>
</dbReference>
<feature type="compositionally biased region" description="Gly residues" evidence="2">
    <location>
        <begin position="596"/>
        <end position="606"/>
    </location>
</feature>
<reference evidence="4" key="2">
    <citation type="submission" date="2025-08" db="UniProtKB">
        <authorList>
            <consortium name="Ensembl"/>
        </authorList>
    </citation>
    <scope>IDENTIFICATION</scope>
</reference>
<feature type="domain" description="SWIM-type" evidence="3">
    <location>
        <begin position="878"/>
        <end position="919"/>
    </location>
</feature>
<dbReference type="OMA" id="IQLGDRG"/>
<feature type="compositionally biased region" description="Basic and acidic residues" evidence="2">
    <location>
        <begin position="68"/>
        <end position="89"/>
    </location>
</feature>
<feature type="region of interest" description="Disordered" evidence="2">
    <location>
        <begin position="1"/>
        <end position="153"/>
    </location>
</feature>
<feature type="compositionally biased region" description="Basic and acidic residues" evidence="2">
    <location>
        <begin position="746"/>
        <end position="768"/>
    </location>
</feature>
<feature type="compositionally biased region" description="Low complexity" evidence="2">
    <location>
        <begin position="109"/>
        <end position="133"/>
    </location>
</feature>
<dbReference type="GO" id="GO:0008270">
    <property type="term" value="F:zinc ion binding"/>
    <property type="evidence" value="ECO:0007669"/>
    <property type="project" value="UniProtKB-KW"/>
</dbReference>
<keyword evidence="5" id="KW-1185">Reference proteome</keyword>
<feature type="compositionally biased region" description="Acidic residues" evidence="2">
    <location>
        <begin position="90"/>
        <end position="103"/>
    </location>
</feature>
<dbReference type="Proteomes" id="UP000002280">
    <property type="component" value="Chromosome 4"/>
</dbReference>
<evidence type="ECO:0000313" key="4">
    <source>
        <dbReference type="Ensembl" id="ENSMODP00000016686.3"/>
    </source>
</evidence>
<reference evidence="4 5" key="1">
    <citation type="journal article" date="2007" name="Nature">
        <title>Genome of the marsupial Monodelphis domestica reveals innovation in non-coding sequences.</title>
        <authorList>
            <person name="Mikkelsen T.S."/>
            <person name="Wakefield M.J."/>
            <person name="Aken B."/>
            <person name="Amemiya C.T."/>
            <person name="Chang J.L."/>
            <person name="Duke S."/>
            <person name="Garber M."/>
            <person name="Gentles A.J."/>
            <person name="Goodstadt L."/>
            <person name="Heger A."/>
            <person name="Jurka J."/>
            <person name="Kamal M."/>
            <person name="Mauceli E."/>
            <person name="Searle S.M."/>
            <person name="Sharpe T."/>
            <person name="Baker M.L."/>
            <person name="Batzer M.A."/>
            <person name="Benos P.V."/>
            <person name="Belov K."/>
            <person name="Clamp M."/>
            <person name="Cook A."/>
            <person name="Cuff J."/>
            <person name="Das R."/>
            <person name="Davidow L."/>
            <person name="Deakin J.E."/>
            <person name="Fazzari M.J."/>
            <person name="Glass J.L."/>
            <person name="Grabherr M."/>
            <person name="Greally J.M."/>
            <person name="Gu W."/>
            <person name="Hore T.A."/>
            <person name="Huttley G.A."/>
            <person name="Kleber M."/>
            <person name="Jirtle R.L."/>
            <person name="Koina E."/>
            <person name="Lee J.T."/>
            <person name="Mahony S."/>
            <person name="Marra M.A."/>
            <person name="Miller R.D."/>
            <person name="Nicholls R.D."/>
            <person name="Oda M."/>
            <person name="Papenfuss A.T."/>
            <person name="Parra Z.E."/>
            <person name="Pollock D.D."/>
            <person name="Ray D.A."/>
            <person name="Schein J.E."/>
            <person name="Speed T.P."/>
            <person name="Thompson K."/>
            <person name="VandeBerg J.L."/>
            <person name="Wade C.M."/>
            <person name="Walker J.A."/>
            <person name="Waters P.D."/>
            <person name="Webber C."/>
            <person name="Weidman J.R."/>
            <person name="Xie X."/>
            <person name="Zody M.C."/>
            <person name="Baldwin J."/>
            <person name="Abdouelleil A."/>
            <person name="Abdulkadir J."/>
            <person name="Abebe A."/>
            <person name="Abera B."/>
            <person name="Abreu J."/>
            <person name="Acer S.C."/>
            <person name="Aftuck L."/>
            <person name="Alexander A."/>
            <person name="An P."/>
            <person name="Anderson E."/>
            <person name="Anderson S."/>
            <person name="Arachi H."/>
            <person name="Azer M."/>
            <person name="Bachantsang P."/>
            <person name="Barry A."/>
            <person name="Bayul T."/>
            <person name="Berlin A."/>
            <person name="Bessette D."/>
            <person name="Bloom T."/>
            <person name="Bloom T."/>
            <person name="Boguslavskiy L."/>
            <person name="Bonnet C."/>
            <person name="Boukhgalter B."/>
            <person name="Bourzgui I."/>
            <person name="Brown A."/>
            <person name="Cahill P."/>
            <person name="Channer S."/>
            <person name="Cheshatsang Y."/>
            <person name="Chuda L."/>
            <person name="Citroen M."/>
            <person name="Collymore A."/>
            <person name="Cooke P."/>
            <person name="Costello M."/>
            <person name="D'Aco K."/>
            <person name="Daza R."/>
            <person name="De Haan G."/>
            <person name="DeGray S."/>
            <person name="DeMaso C."/>
            <person name="Dhargay N."/>
            <person name="Dooley K."/>
            <person name="Dooley E."/>
            <person name="Doricent M."/>
            <person name="Dorje P."/>
            <person name="Dorjee K."/>
            <person name="Dupes A."/>
            <person name="Elong R."/>
            <person name="Falk J."/>
            <person name="Farina A."/>
            <person name="Faro S."/>
            <person name="Ferguson D."/>
            <person name="Fisher S."/>
            <person name="Foley C.D."/>
            <person name="Franke A."/>
            <person name="Friedrich D."/>
            <person name="Gadbois L."/>
            <person name="Gearin G."/>
            <person name="Gearin C.R."/>
            <person name="Giannoukos G."/>
            <person name="Goode T."/>
            <person name="Graham J."/>
            <person name="Grandbois E."/>
            <person name="Grewal S."/>
            <person name="Gyaltsen K."/>
            <person name="Hafez N."/>
            <person name="Hagos B."/>
            <person name="Hall J."/>
            <person name="Henson C."/>
            <person name="Hollinger A."/>
            <person name="Honan T."/>
            <person name="Huard M.D."/>
            <person name="Hughes L."/>
            <person name="Hurhula B."/>
            <person name="Husby M.E."/>
            <person name="Kamat A."/>
            <person name="Kanga B."/>
            <person name="Kashin S."/>
            <person name="Khazanovich D."/>
            <person name="Kisner P."/>
            <person name="Lance K."/>
            <person name="Lara M."/>
            <person name="Lee W."/>
            <person name="Lennon N."/>
            <person name="Letendre F."/>
            <person name="LeVine R."/>
            <person name="Lipovsky A."/>
            <person name="Liu X."/>
            <person name="Liu J."/>
            <person name="Liu S."/>
            <person name="Lokyitsang T."/>
            <person name="Lokyitsang Y."/>
            <person name="Lubonja R."/>
            <person name="Lui A."/>
            <person name="MacDonald P."/>
            <person name="Magnisalis V."/>
            <person name="Maru K."/>
            <person name="Matthews C."/>
            <person name="McCusker W."/>
            <person name="McDonough S."/>
            <person name="Mehta T."/>
            <person name="Meldrim J."/>
            <person name="Meneus L."/>
            <person name="Mihai O."/>
            <person name="Mihalev A."/>
            <person name="Mihova T."/>
            <person name="Mittelman R."/>
            <person name="Mlenga V."/>
            <person name="Montmayeur A."/>
            <person name="Mulrain L."/>
            <person name="Navidi A."/>
            <person name="Naylor J."/>
            <person name="Negash T."/>
            <person name="Nguyen T."/>
            <person name="Nguyen N."/>
            <person name="Nicol R."/>
            <person name="Norbu C."/>
            <person name="Norbu N."/>
            <person name="Novod N."/>
            <person name="O'Neill B."/>
            <person name="Osman S."/>
            <person name="Markiewicz E."/>
            <person name="Oyono O.L."/>
            <person name="Patti C."/>
            <person name="Phunkhang P."/>
            <person name="Pierre F."/>
            <person name="Priest M."/>
            <person name="Raghuraman S."/>
            <person name="Rege F."/>
            <person name="Reyes R."/>
            <person name="Rise C."/>
            <person name="Rogov P."/>
            <person name="Ross K."/>
            <person name="Ryan E."/>
            <person name="Settipalli S."/>
            <person name="Shea T."/>
            <person name="Sherpa N."/>
            <person name="Shi L."/>
            <person name="Shih D."/>
            <person name="Sparrow T."/>
            <person name="Spaulding J."/>
            <person name="Stalker J."/>
            <person name="Stange-Thomann N."/>
            <person name="Stavropoulos S."/>
            <person name="Stone C."/>
            <person name="Strader C."/>
            <person name="Tesfaye S."/>
            <person name="Thomson T."/>
            <person name="Thoulutsang Y."/>
            <person name="Thoulutsang D."/>
            <person name="Topham K."/>
            <person name="Topping I."/>
            <person name="Tsamla T."/>
            <person name="Vassiliev H."/>
            <person name="Vo A."/>
            <person name="Wangchuk T."/>
            <person name="Wangdi T."/>
            <person name="Weiand M."/>
            <person name="Wilkinson J."/>
            <person name="Wilson A."/>
            <person name="Yadav S."/>
            <person name="Young G."/>
            <person name="Yu Q."/>
            <person name="Zembek L."/>
            <person name="Zhong D."/>
            <person name="Zimmer A."/>
            <person name="Zwirko Z."/>
            <person name="Jaffe D.B."/>
            <person name="Alvarez P."/>
            <person name="Brockman W."/>
            <person name="Butler J."/>
            <person name="Chin C."/>
            <person name="Gnerre S."/>
            <person name="MacCallum I."/>
            <person name="Graves J.A."/>
            <person name="Ponting C.P."/>
            <person name="Breen M."/>
            <person name="Samollow P.B."/>
            <person name="Lander E.S."/>
            <person name="Lindblad-Toh K."/>
        </authorList>
    </citation>
    <scope>NUCLEOTIDE SEQUENCE [LARGE SCALE GENOMIC DNA]</scope>
</reference>
<dbReference type="Pfam" id="PF20784">
    <property type="entry name" value="DUF5575_C"/>
    <property type="match status" value="1"/>
</dbReference>